<proteinExistence type="predicted"/>
<evidence type="ECO:0000313" key="1">
    <source>
        <dbReference type="EMBL" id="CEG43933.1"/>
    </source>
</evidence>
<reference evidence="2" key="1">
    <citation type="submission" date="2014-09" db="EMBL/GenBank/DDBJ databases">
        <authorList>
            <person name="Sharma Rahul"/>
            <person name="Thines Marco"/>
        </authorList>
    </citation>
    <scope>NUCLEOTIDE SEQUENCE [LARGE SCALE GENOMIC DNA]</scope>
</reference>
<dbReference type="Proteomes" id="UP000054928">
    <property type="component" value="Unassembled WGS sequence"/>
</dbReference>
<keyword evidence="2" id="KW-1185">Reference proteome</keyword>
<name>A0A0P1AQU6_PLAHL</name>
<accession>A0A0P1AQU6</accession>
<dbReference type="EMBL" id="CCYD01000810">
    <property type="protein sequence ID" value="CEG43933.1"/>
    <property type="molecule type" value="Genomic_DNA"/>
</dbReference>
<dbReference type="GeneID" id="36409806"/>
<evidence type="ECO:0000313" key="2">
    <source>
        <dbReference type="Proteomes" id="UP000054928"/>
    </source>
</evidence>
<organism evidence="1 2">
    <name type="scientific">Plasmopara halstedii</name>
    <name type="common">Downy mildew of sunflower</name>
    <dbReference type="NCBI Taxonomy" id="4781"/>
    <lineage>
        <taxon>Eukaryota</taxon>
        <taxon>Sar</taxon>
        <taxon>Stramenopiles</taxon>
        <taxon>Oomycota</taxon>
        <taxon>Peronosporomycetes</taxon>
        <taxon>Peronosporales</taxon>
        <taxon>Peronosporaceae</taxon>
        <taxon>Plasmopara</taxon>
    </lineage>
</organism>
<dbReference type="RefSeq" id="XP_024580302.1">
    <property type="nucleotide sequence ID" value="XM_024729978.2"/>
</dbReference>
<sequence length="77" mass="8533">MGFPQSQNIFIPVHPIIVEYGGNYIFALDFTSICNTVACLLLEHGTAAADIQVRLKRISACDCLALGRQLEILQIRQ</sequence>
<protein>
    <submittedName>
        <fullName evidence="1">Uncharacterized protein</fullName>
    </submittedName>
</protein>
<dbReference type="AlphaFoldDB" id="A0A0P1AQU6"/>